<dbReference type="AlphaFoldDB" id="A0A2T7FZB3"/>
<accession>A0A2T7FZB3</accession>
<evidence type="ECO:0000313" key="4">
    <source>
        <dbReference type="EMBL" id="PVA07513.1"/>
    </source>
</evidence>
<evidence type="ECO:0000256" key="2">
    <source>
        <dbReference type="SAM" id="MobiDB-lite"/>
    </source>
</evidence>
<evidence type="ECO:0000256" key="1">
    <source>
        <dbReference type="SAM" id="Coils"/>
    </source>
</evidence>
<keyword evidence="3" id="KW-1133">Transmembrane helix</keyword>
<keyword evidence="3" id="KW-0812">Transmembrane</keyword>
<keyword evidence="3" id="KW-0472">Membrane</keyword>
<feature type="coiled-coil region" evidence="1">
    <location>
        <begin position="74"/>
        <end position="101"/>
    </location>
</feature>
<dbReference type="Proteomes" id="UP000244817">
    <property type="component" value="Unassembled WGS sequence"/>
</dbReference>
<evidence type="ECO:0008006" key="6">
    <source>
        <dbReference type="Google" id="ProtNLM"/>
    </source>
</evidence>
<feature type="transmembrane region" description="Helical" evidence="3">
    <location>
        <begin position="278"/>
        <end position="297"/>
    </location>
</feature>
<keyword evidence="5" id="KW-1185">Reference proteome</keyword>
<evidence type="ECO:0000256" key="3">
    <source>
        <dbReference type="SAM" id="Phobius"/>
    </source>
</evidence>
<reference evidence="4 5" key="1">
    <citation type="submission" date="2018-04" db="EMBL/GenBank/DDBJ databases">
        <title>Pelagivirga bohaiensis gen. nov., sp. nov., a bacterium isolated from the Bohai Sea.</title>
        <authorList>
            <person name="Ji X."/>
        </authorList>
    </citation>
    <scope>NUCLEOTIDE SEQUENCE [LARGE SCALE GENOMIC DNA]</scope>
    <source>
        <strain evidence="4 5">BH-SD16</strain>
    </source>
</reference>
<feature type="transmembrane region" description="Helical" evidence="3">
    <location>
        <begin position="217"/>
        <end position="236"/>
    </location>
</feature>
<dbReference type="OrthoDB" id="7614484at2"/>
<gene>
    <name evidence="4" type="ORF">DC363_02450</name>
</gene>
<comment type="caution">
    <text evidence="4">The sequence shown here is derived from an EMBL/GenBank/DDBJ whole genome shotgun (WGS) entry which is preliminary data.</text>
</comment>
<sequence>MLENLKNLFATDAFAPGSSVFPTIDSSAIANSLRLEEQGRKRGKQNQPPADTLNRDNVEMKIIERVEELRRKGLQNFEEHLRVYRERLNRASEARKEVEIAAGKATSDFRAEVRIWTARLTTPKERVSRAHKYRDTFRDIHGIPDREAKHFAGWMKTIAVLMLLLVIEVILNGYLFAQRNELGMLGGIMAATLVSIANVGASFVSGLGSRWAIHRNFAAKIFGLAVFLFWFAYALGFNLGVAHFRDSVEMIGDWREATRAGLENLTSNPLGIESVESWLLIVVGCLISLFAFLKGLATLDVYPGYGAVERDVTRARDEYAEELDEAIADLTQKRDDAIEELREADTLVRRGINESVDALFGQSTLGSHLNAFLEQCDVKAQTLLAIYHDANLAARTEPAPKTFNEEFRFEPFHKTDAEGPRRQDAEKERAAITESVDETIKKIFDEVNHSIDEYRSIEDIQGNYIPRPRQVQPAKNPEEQVTSETLEGDADVVAQRKGGQ</sequence>
<protein>
    <recommendedName>
        <fullName evidence="6">Transmembrane protein</fullName>
    </recommendedName>
</protein>
<feature type="transmembrane region" description="Helical" evidence="3">
    <location>
        <begin position="183"/>
        <end position="205"/>
    </location>
</feature>
<organism evidence="4 5">
    <name type="scientific">Thalassorhabdomicrobium marinisediminis</name>
    <dbReference type="NCBI Taxonomy" id="2170577"/>
    <lineage>
        <taxon>Bacteria</taxon>
        <taxon>Pseudomonadati</taxon>
        <taxon>Pseudomonadota</taxon>
        <taxon>Alphaproteobacteria</taxon>
        <taxon>Rhodobacterales</taxon>
        <taxon>Paracoccaceae</taxon>
        <taxon>Thalassorhabdomicrobium</taxon>
    </lineage>
</organism>
<proteinExistence type="predicted"/>
<feature type="transmembrane region" description="Helical" evidence="3">
    <location>
        <begin position="158"/>
        <end position="177"/>
    </location>
</feature>
<dbReference type="EMBL" id="QCYG01000002">
    <property type="protein sequence ID" value="PVA07513.1"/>
    <property type="molecule type" value="Genomic_DNA"/>
</dbReference>
<feature type="region of interest" description="Disordered" evidence="2">
    <location>
        <begin position="459"/>
        <end position="500"/>
    </location>
</feature>
<feature type="coiled-coil region" evidence="1">
    <location>
        <begin position="316"/>
        <end position="347"/>
    </location>
</feature>
<name>A0A2T7FZB3_9RHOB</name>
<dbReference type="RefSeq" id="WP_108639555.1">
    <property type="nucleotide sequence ID" value="NZ_QCYG01000002.1"/>
</dbReference>
<keyword evidence="1" id="KW-0175">Coiled coil</keyword>
<evidence type="ECO:0000313" key="5">
    <source>
        <dbReference type="Proteomes" id="UP000244817"/>
    </source>
</evidence>